<name>A0A6N7XJ32_9FIRM</name>
<proteinExistence type="inferred from homology"/>
<feature type="binding site" evidence="6">
    <location>
        <position position="267"/>
    </location>
    <ligand>
        <name>substrate</name>
    </ligand>
</feature>
<evidence type="ECO:0000313" key="7">
    <source>
        <dbReference type="EMBL" id="MST70954.1"/>
    </source>
</evidence>
<feature type="binding site" evidence="6">
    <location>
        <position position="74"/>
    </location>
    <ligand>
        <name>substrate</name>
    </ligand>
</feature>
<dbReference type="PANTHER" id="PTHR12544:SF29">
    <property type="entry name" value="GLUTAMINASE"/>
    <property type="match status" value="1"/>
</dbReference>
<comment type="catalytic activity">
    <reaction evidence="5 6">
        <text>L-glutamine + H2O = L-glutamate + NH4(+)</text>
        <dbReference type="Rhea" id="RHEA:15889"/>
        <dbReference type="ChEBI" id="CHEBI:15377"/>
        <dbReference type="ChEBI" id="CHEBI:28938"/>
        <dbReference type="ChEBI" id="CHEBI:29985"/>
        <dbReference type="ChEBI" id="CHEBI:58359"/>
        <dbReference type="EC" id="3.5.1.2"/>
    </reaction>
</comment>
<evidence type="ECO:0000256" key="1">
    <source>
        <dbReference type="ARBA" id="ARBA00011076"/>
    </source>
</evidence>
<evidence type="ECO:0000256" key="4">
    <source>
        <dbReference type="ARBA" id="ARBA00022801"/>
    </source>
</evidence>
<feature type="binding site" evidence="6">
    <location>
        <position position="125"/>
    </location>
    <ligand>
        <name>substrate</name>
    </ligand>
</feature>
<dbReference type="Pfam" id="PF04960">
    <property type="entry name" value="Glutaminase"/>
    <property type="match status" value="1"/>
</dbReference>
<comment type="similarity">
    <text evidence="1 6">Belongs to the glutaminase family.</text>
</comment>
<dbReference type="InterPro" id="IPR015868">
    <property type="entry name" value="Glutaminase"/>
</dbReference>
<evidence type="ECO:0000256" key="5">
    <source>
        <dbReference type="ARBA" id="ARBA00049534"/>
    </source>
</evidence>
<evidence type="ECO:0000256" key="6">
    <source>
        <dbReference type="HAMAP-Rule" id="MF_00313"/>
    </source>
</evidence>
<feature type="binding site" evidence="6">
    <location>
        <position position="174"/>
    </location>
    <ligand>
        <name>substrate</name>
    </ligand>
</feature>
<dbReference type="GO" id="GO:0004359">
    <property type="term" value="F:glutaminase activity"/>
    <property type="evidence" value="ECO:0007669"/>
    <property type="project" value="UniProtKB-UniRule"/>
</dbReference>
<dbReference type="HAMAP" id="MF_00313">
    <property type="entry name" value="Glutaminase"/>
    <property type="match status" value="1"/>
</dbReference>
<sequence length="326" mass="35779">MGIANGKEISTKQLCDIMEEAYRRGKEVLPQGKVATYIPELGKADPGALGISLCARDGWHFNIGDTNRRFTIQSISKVISLALALELLGMDKVFERVDMEPSGEAFNSLIDLDLISNHPMNPMINSGAITVANMLLGKMSFEEIQDVFRKVCEDPEMESNEAVFRSEMQNLSRNRAIAYLLQSKGILDDRVEETLELYTRLCSLQVTAVSLASMGMTIAMDGKLGNGESVFTGRTMEICKTIMLTCGMYDRSGRFAVKVGLPTKSGVGGGLVSVADNHVGIGIYGPALDDKGNCVAGGPILEYLSRELQIHLFQKNTYVDRMMEQR</sequence>
<dbReference type="EMBL" id="VUNA01000011">
    <property type="protein sequence ID" value="MST70954.1"/>
    <property type="molecule type" value="Genomic_DNA"/>
</dbReference>
<feature type="binding site" evidence="6">
    <location>
        <position position="249"/>
    </location>
    <ligand>
        <name>substrate</name>
    </ligand>
</feature>
<dbReference type="Gene3D" id="3.40.710.10">
    <property type="entry name" value="DD-peptidase/beta-lactamase superfamily"/>
    <property type="match status" value="1"/>
</dbReference>
<dbReference type="RefSeq" id="WP_154554517.1">
    <property type="nucleotide sequence ID" value="NZ_JBJESO010000034.1"/>
</dbReference>
<keyword evidence="8" id="KW-1185">Reference proteome</keyword>
<feature type="binding site" evidence="6">
    <location>
        <position position="167"/>
    </location>
    <ligand>
        <name>substrate</name>
    </ligand>
</feature>
<dbReference type="SUPFAM" id="SSF56601">
    <property type="entry name" value="beta-lactamase/transpeptidase-like"/>
    <property type="match status" value="1"/>
</dbReference>
<keyword evidence="4 6" id="KW-0378">Hydrolase</keyword>
<reference evidence="7 8" key="1">
    <citation type="submission" date="2019-08" db="EMBL/GenBank/DDBJ databases">
        <title>In-depth cultivation of the pig gut microbiome towards novel bacterial diversity and tailored functional studies.</title>
        <authorList>
            <person name="Wylensek D."/>
            <person name="Hitch T.C.A."/>
            <person name="Clavel T."/>
        </authorList>
    </citation>
    <scope>NUCLEOTIDE SEQUENCE [LARGE SCALE GENOMIC DNA]</scope>
    <source>
        <strain evidence="7 8">WCA-MUC-591-APC-4B</strain>
    </source>
</reference>
<protein>
    <recommendedName>
        <fullName evidence="3 6">Glutaminase</fullName>
        <ecNumber evidence="3 6">3.5.1.2</ecNumber>
    </recommendedName>
</protein>
<accession>A0A6N7XJ32</accession>
<dbReference type="InterPro" id="IPR012338">
    <property type="entry name" value="Beta-lactam/transpept-like"/>
</dbReference>
<dbReference type="AlphaFoldDB" id="A0A6N7XJ32"/>
<dbReference type="EC" id="3.5.1.2" evidence="3 6"/>
<keyword evidence="6" id="KW-0007">Acetylation</keyword>
<comment type="subunit">
    <text evidence="2 6">Homotetramer.</text>
</comment>
<dbReference type="PANTHER" id="PTHR12544">
    <property type="entry name" value="GLUTAMINASE"/>
    <property type="match status" value="1"/>
</dbReference>
<dbReference type="NCBIfam" id="TIGR03814">
    <property type="entry name" value="Gln_ase"/>
    <property type="match status" value="1"/>
</dbReference>
<evidence type="ECO:0000313" key="8">
    <source>
        <dbReference type="Proteomes" id="UP000469424"/>
    </source>
</evidence>
<gene>
    <name evidence="6 7" type="primary">glsA</name>
    <name evidence="7" type="ORF">FYJ65_06355</name>
</gene>
<evidence type="ECO:0000256" key="2">
    <source>
        <dbReference type="ARBA" id="ARBA00011881"/>
    </source>
</evidence>
<feature type="binding site" evidence="6">
    <location>
        <position position="198"/>
    </location>
    <ligand>
        <name>substrate</name>
    </ligand>
</feature>
<dbReference type="GO" id="GO:0006543">
    <property type="term" value="P:L-glutamine catabolic process"/>
    <property type="evidence" value="ECO:0007669"/>
    <property type="project" value="TreeGrafter"/>
</dbReference>
<organism evidence="7 8">
    <name type="scientific">Mogibacterium kristiansenii</name>
    <dbReference type="NCBI Taxonomy" id="2606708"/>
    <lineage>
        <taxon>Bacteria</taxon>
        <taxon>Bacillati</taxon>
        <taxon>Bacillota</taxon>
        <taxon>Clostridia</taxon>
        <taxon>Peptostreptococcales</taxon>
        <taxon>Anaerovoracaceae</taxon>
        <taxon>Mogibacterium</taxon>
    </lineage>
</organism>
<comment type="caution">
    <text evidence="7">The sequence shown here is derived from an EMBL/GenBank/DDBJ whole genome shotgun (WGS) entry which is preliminary data.</text>
</comment>
<evidence type="ECO:0000256" key="3">
    <source>
        <dbReference type="ARBA" id="ARBA00012918"/>
    </source>
</evidence>
<dbReference type="GO" id="GO:0006537">
    <property type="term" value="P:glutamate biosynthetic process"/>
    <property type="evidence" value="ECO:0007669"/>
    <property type="project" value="TreeGrafter"/>
</dbReference>
<dbReference type="Proteomes" id="UP000469424">
    <property type="component" value="Unassembled WGS sequence"/>
</dbReference>
<dbReference type="FunFam" id="3.40.710.10:FF:000005">
    <property type="entry name" value="Glutaminase"/>
    <property type="match status" value="1"/>
</dbReference>